<keyword evidence="4" id="KW-1185">Reference proteome</keyword>
<name>A0A0L6CIL0_9MICO</name>
<dbReference type="InterPro" id="IPR000424">
    <property type="entry name" value="Primosome_PriB/ssb"/>
</dbReference>
<protein>
    <recommendedName>
        <fullName evidence="5">Single-stranded DNA-binding protein</fullName>
    </recommendedName>
</protein>
<evidence type="ECO:0000256" key="1">
    <source>
        <dbReference type="ARBA" id="ARBA00023125"/>
    </source>
</evidence>
<dbReference type="STRING" id="1631356.VV01_09625"/>
<dbReference type="GO" id="GO:0003697">
    <property type="term" value="F:single-stranded DNA binding"/>
    <property type="evidence" value="ECO:0007669"/>
    <property type="project" value="InterPro"/>
</dbReference>
<dbReference type="Proteomes" id="UP000037397">
    <property type="component" value="Unassembled WGS sequence"/>
</dbReference>
<accession>A0A0L6CIL0</accession>
<dbReference type="SUPFAM" id="SSF50249">
    <property type="entry name" value="Nucleic acid-binding proteins"/>
    <property type="match status" value="1"/>
</dbReference>
<dbReference type="CDD" id="cd04496">
    <property type="entry name" value="SSB_OBF"/>
    <property type="match status" value="1"/>
</dbReference>
<dbReference type="AlphaFoldDB" id="A0A0L6CIL0"/>
<proteinExistence type="predicted"/>
<dbReference type="EMBL" id="LAIR01000002">
    <property type="protein sequence ID" value="KNX37348.1"/>
    <property type="molecule type" value="Genomic_DNA"/>
</dbReference>
<reference evidence="4" key="1">
    <citation type="submission" date="2015-03" db="EMBL/GenBank/DDBJ databases">
        <title>Luteipulveratus halotolerans sp. nov., a novel actinobacterium (Dermacoccaceae) from Sarawak, Malaysia.</title>
        <authorList>
            <person name="Juboi H."/>
            <person name="Basik A."/>
            <person name="Shamsul S.S."/>
            <person name="Arnold P."/>
            <person name="Schmitt E.K."/>
            <person name="Sanglier J.-J."/>
            <person name="Yeo T."/>
        </authorList>
    </citation>
    <scope>NUCLEOTIDE SEQUENCE [LARGE SCALE GENOMIC DNA]</scope>
    <source>
        <strain evidence="4">C296001</strain>
    </source>
</reference>
<evidence type="ECO:0000313" key="4">
    <source>
        <dbReference type="Proteomes" id="UP000037397"/>
    </source>
</evidence>
<sequence>MAKKSDDTGNVPPVNEVRLVGRVSGEPARRTLPSQDELVTFRLVVARPPAPRRSGDGRSPTVDTIDVACWSARTRRKAAALTTGEVIEVSGALRRRFWRAGVGAVSRCEVEAGRIDRVRASDVSS</sequence>
<dbReference type="InterPro" id="IPR012340">
    <property type="entry name" value="NA-bd_OB-fold"/>
</dbReference>
<comment type="caution">
    <text evidence="3">The sequence shown here is derived from an EMBL/GenBank/DDBJ whole genome shotgun (WGS) entry which is preliminary data.</text>
</comment>
<dbReference type="RefSeq" id="WP_050669696.1">
    <property type="nucleotide sequence ID" value="NZ_LAIR01000002.1"/>
</dbReference>
<evidence type="ECO:0008006" key="5">
    <source>
        <dbReference type="Google" id="ProtNLM"/>
    </source>
</evidence>
<keyword evidence="1 2" id="KW-0238">DNA-binding</keyword>
<dbReference type="PROSITE" id="PS50935">
    <property type="entry name" value="SSB"/>
    <property type="match status" value="1"/>
</dbReference>
<dbReference type="OrthoDB" id="5186768at2"/>
<dbReference type="Gene3D" id="2.40.50.140">
    <property type="entry name" value="Nucleic acid-binding proteins"/>
    <property type="match status" value="1"/>
</dbReference>
<evidence type="ECO:0000313" key="3">
    <source>
        <dbReference type="EMBL" id="KNX37348.1"/>
    </source>
</evidence>
<gene>
    <name evidence="3" type="ORF">VV01_09625</name>
</gene>
<organism evidence="3 4">
    <name type="scientific">Luteipulveratus halotolerans</name>
    <dbReference type="NCBI Taxonomy" id="1631356"/>
    <lineage>
        <taxon>Bacteria</taxon>
        <taxon>Bacillati</taxon>
        <taxon>Actinomycetota</taxon>
        <taxon>Actinomycetes</taxon>
        <taxon>Micrococcales</taxon>
        <taxon>Dermacoccaceae</taxon>
        <taxon>Luteipulveratus</taxon>
    </lineage>
</organism>
<evidence type="ECO:0000256" key="2">
    <source>
        <dbReference type="PROSITE-ProRule" id="PRU00252"/>
    </source>
</evidence>
<dbReference type="Pfam" id="PF00436">
    <property type="entry name" value="SSB"/>
    <property type="match status" value="1"/>
</dbReference>